<keyword evidence="6 10" id="KW-0648">Protein biosynthesis</keyword>
<evidence type="ECO:0000256" key="1">
    <source>
        <dbReference type="ARBA" id="ARBA00005306"/>
    </source>
</evidence>
<dbReference type="InterPro" id="IPR023168">
    <property type="entry name" value="GatB_Yqey_C_2"/>
</dbReference>
<dbReference type="HAMAP" id="MF_00121">
    <property type="entry name" value="GatB"/>
    <property type="match status" value="1"/>
</dbReference>
<dbReference type="FunFam" id="1.10.10.410:FF:000001">
    <property type="entry name" value="Aspartyl/glutamyl-tRNA(Asn/Gln) amidotransferase subunit B"/>
    <property type="match status" value="1"/>
</dbReference>
<sequence length="535" mass="61663">MKYKPVIGLEIHAELKTRTKMFCDSLNDPNEKHPNVNICPVCMGHPGTLPVINQEAVKKVIMAGLALNCKIAEGTFFERKNYFYPDLPKGYQISQYQKPLCQNGVLEIPNPKSQIPDNDQNSNTKKIRVTRIHLEEDAGRLYHLPDKDYSLVDYNRAGVPLMELVTEPDFETGWEVRKFTEELQLMWQYLNISEANMEKGEMRVEVNISLRDEQQETSNKFGIKVEIKNLNSIKFAADAVDYEISRQKEILEAGEKVKQETRGWNENKKQTFSQRSKEEAHDYRYFPEPDLPPLYVVSTKSQISNHKSQIQNRSEPFIIEDIRAEMVELPQQRRERFKKRYNLPDRDIEILTVNKQLGDYYEHVASELDAAARDYHKKMGRVGEEPVEKHVTEKLHSLAANYMITEFPMLMSAWAGEINELEGFRIEPEALAELMVLVFHKELSSTGAKAVLKEMAETGLHPEQIMKEKDLGQVSDTRELQKAVEKIISDNPKAAEDFKAGREASLKFLIGMAMRETKGKANPQVVEQMLKNMIR</sequence>
<dbReference type="GO" id="GO:0050566">
    <property type="term" value="F:asparaginyl-tRNA synthase (glutamine-hydrolyzing) activity"/>
    <property type="evidence" value="ECO:0007669"/>
    <property type="project" value="RHEA"/>
</dbReference>
<dbReference type="Pfam" id="PF02934">
    <property type="entry name" value="GatB_N"/>
    <property type="match status" value="1"/>
</dbReference>
<comment type="catalytic activity">
    <reaction evidence="8 10">
        <text>L-aspartyl-tRNA(Asn) + L-glutamine + ATP + H2O = L-asparaginyl-tRNA(Asn) + L-glutamate + ADP + phosphate + 2 H(+)</text>
        <dbReference type="Rhea" id="RHEA:14513"/>
        <dbReference type="Rhea" id="RHEA-COMP:9674"/>
        <dbReference type="Rhea" id="RHEA-COMP:9677"/>
        <dbReference type="ChEBI" id="CHEBI:15377"/>
        <dbReference type="ChEBI" id="CHEBI:15378"/>
        <dbReference type="ChEBI" id="CHEBI:29985"/>
        <dbReference type="ChEBI" id="CHEBI:30616"/>
        <dbReference type="ChEBI" id="CHEBI:43474"/>
        <dbReference type="ChEBI" id="CHEBI:58359"/>
        <dbReference type="ChEBI" id="CHEBI:78515"/>
        <dbReference type="ChEBI" id="CHEBI:78516"/>
        <dbReference type="ChEBI" id="CHEBI:456216"/>
    </reaction>
</comment>
<evidence type="ECO:0000256" key="10">
    <source>
        <dbReference type="HAMAP-Rule" id="MF_00121"/>
    </source>
</evidence>
<keyword evidence="5 10" id="KW-0067">ATP-binding</keyword>
<keyword evidence="4 10" id="KW-0547">Nucleotide-binding</keyword>
<protein>
    <recommendedName>
        <fullName evidence="10">Aspartyl/glutamyl-tRNA(Asn/Gln) amidotransferase subunit B</fullName>
        <shortName evidence="10">Asp/Glu-ADT subunit B</shortName>
        <ecNumber evidence="10">6.3.5.-</ecNumber>
    </recommendedName>
</protein>
<dbReference type="EMBL" id="MGJD01000032">
    <property type="protein sequence ID" value="OGM99946.1"/>
    <property type="molecule type" value="Genomic_DNA"/>
</dbReference>
<accession>A0A1F8EGH8</accession>
<dbReference type="GO" id="GO:0050567">
    <property type="term" value="F:glutaminyl-tRNA synthase (glutamine-hydrolyzing) activity"/>
    <property type="evidence" value="ECO:0007669"/>
    <property type="project" value="UniProtKB-UniRule"/>
</dbReference>
<dbReference type="NCBIfam" id="NF004014">
    <property type="entry name" value="PRK05477.1-4"/>
    <property type="match status" value="1"/>
</dbReference>
<dbReference type="InterPro" id="IPR003789">
    <property type="entry name" value="Asn/Gln_tRNA_amidoTrase-B-like"/>
</dbReference>
<comment type="subunit">
    <text evidence="2 10">Heterotrimer of A, B and C subunits.</text>
</comment>
<comment type="caution">
    <text evidence="12">The sequence shown here is derived from an EMBL/GenBank/DDBJ whole genome shotgun (WGS) entry which is preliminary data.</text>
</comment>
<evidence type="ECO:0000256" key="5">
    <source>
        <dbReference type="ARBA" id="ARBA00022840"/>
    </source>
</evidence>
<dbReference type="InterPro" id="IPR017959">
    <property type="entry name" value="Asn/Gln-tRNA_amidoTrfase_suB/E"/>
</dbReference>
<gene>
    <name evidence="10" type="primary">gatB</name>
    <name evidence="12" type="ORF">A2650_01510</name>
</gene>
<dbReference type="InterPro" id="IPR014746">
    <property type="entry name" value="Gln_synth/guanido_kin_cat_dom"/>
</dbReference>
<evidence type="ECO:0000256" key="6">
    <source>
        <dbReference type="ARBA" id="ARBA00022917"/>
    </source>
</evidence>
<dbReference type="SUPFAM" id="SSF55931">
    <property type="entry name" value="Glutamine synthetase/guanido kinase"/>
    <property type="match status" value="1"/>
</dbReference>
<dbReference type="GO" id="GO:0006412">
    <property type="term" value="P:translation"/>
    <property type="evidence" value="ECO:0007669"/>
    <property type="project" value="UniProtKB-UniRule"/>
</dbReference>
<dbReference type="Gene3D" id="1.10.10.410">
    <property type="match status" value="1"/>
</dbReference>
<dbReference type="NCBIfam" id="NF004012">
    <property type="entry name" value="PRK05477.1-2"/>
    <property type="match status" value="1"/>
</dbReference>
<dbReference type="PANTHER" id="PTHR11659">
    <property type="entry name" value="GLUTAMYL-TRNA GLN AMIDOTRANSFERASE SUBUNIT B MITOCHONDRIAL AND PROKARYOTIC PET112-RELATED"/>
    <property type="match status" value="1"/>
</dbReference>
<dbReference type="InterPro" id="IPR004413">
    <property type="entry name" value="GatB"/>
</dbReference>
<dbReference type="InterPro" id="IPR006075">
    <property type="entry name" value="Asn/Gln-tRNA_Trfase_suB/E_cat"/>
</dbReference>
<dbReference type="AlphaFoldDB" id="A0A1F8EGH8"/>
<dbReference type="EC" id="6.3.5.-" evidence="10"/>
<organism evidence="12 13">
    <name type="scientific">Candidatus Yanofskybacteria bacterium RIFCSPHIGHO2_01_FULL_41_53</name>
    <dbReference type="NCBI Taxonomy" id="1802663"/>
    <lineage>
        <taxon>Bacteria</taxon>
        <taxon>Candidatus Yanofskyibacteriota</taxon>
    </lineage>
</organism>
<dbReference type="PROSITE" id="PS01234">
    <property type="entry name" value="GATB"/>
    <property type="match status" value="1"/>
</dbReference>
<dbReference type="InterPro" id="IPR018027">
    <property type="entry name" value="Asn/Gln_amidotransferase"/>
</dbReference>
<reference evidence="12 13" key="1">
    <citation type="journal article" date="2016" name="Nat. Commun.">
        <title>Thousands of microbial genomes shed light on interconnected biogeochemical processes in an aquifer system.</title>
        <authorList>
            <person name="Anantharaman K."/>
            <person name="Brown C.T."/>
            <person name="Hug L.A."/>
            <person name="Sharon I."/>
            <person name="Castelle C.J."/>
            <person name="Probst A.J."/>
            <person name="Thomas B.C."/>
            <person name="Singh A."/>
            <person name="Wilkins M.J."/>
            <person name="Karaoz U."/>
            <person name="Brodie E.L."/>
            <person name="Williams K.H."/>
            <person name="Hubbard S.S."/>
            <person name="Banfield J.F."/>
        </authorList>
    </citation>
    <scope>NUCLEOTIDE SEQUENCE [LARGE SCALE GENOMIC DNA]</scope>
</reference>
<name>A0A1F8EGH8_9BACT</name>
<evidence type="ECO:0000256" key="2">
    <source>
        <dbReference type="ARBA" id="ARBA00011123"/>
    </source>
</evidence>
<dbReference type="PANTHER" id="PTHR11659:SF0">
    <property type="entry name" value="GLUTAMYL-TRNA(GLN) AMIDOTRANSFERASE SUBUNIT B, MITOCHONDRIAL"/>
    <property type="match status" value="1"/>
</dbReference>
<dbReference type="GO" id="GO:0005524">
    <property type="term" value="F:ATP binding"/>
    <property type="evidence" value="ECO:0007669"/>
    <property type="project" value="UniProtKB-KW"/>
</dbReference>
<dbReference type="GO" id="GO:0070681">
    <property type="term" value="P:glutaminyl-tRNAGln biosynthesis via transamidation"/>
    <property type="evidence" value="ECO:0007669"/>
    <property type="project" value="TreeGrafter"/>
</dbReference>
<evidence type="ECO:0000313" key="12">
    <source>
        <dbReference type="EMBL" id="OGM99946.1"/>
    </source>
</evidence>
<evidence type="ECO:0000313" key="13">
    <source>
        <dbReference type="Proteomes" id="UP000177117"/>
    </source>
</evidence>
<dbReference type="InterPro" id="IPR017958">
    <property type="entry name" value="Gln-tRNA_amidoTrfase_suB_CS"/>
</dbReference>
<dbReference type="SUPFAM" id="SSF89095">
    <property type="entry name" value="GatB/YqeY motif"/>
    <property type="match status" value="1"/>
</dbReference>
<dbReference type="NCBIfam" id="TIGR00133">
    <property type="entry name" value="gatB"/>
    <property type="match status" value="1"/>
</dbReference>
<comment type="similarity">
    <text evidence="1 10">Belongs to the GatB/GatE family. GatB subfamily.</text>
</comment>
<evidence type="ECO:0000256" key="8">
    <source>
        <dbReference type="ARBA" id="ARBA00047380"/>
    </source>
</evidence>
<evidence type="ECO:0000256" key="7">
    <source>
        <dbReference type="ARBA" id="ARBA00024799"/>
    </source>
</evidence>
<dbReference type="Proteomes" id="UP000177117">
    <property type="component" value="Unassembled WGS sequence"/>
</dbReference>
<comment type="function">
    <text evidence="7 10">Allows the formation of correctly charged Asn-tRNA(Asn) or Gln-tRNA(Gln) through the transamidation of misacylated Asp-tRNA(Asn) or Glu-tRNA(Gln) in organisms which lack either or both of asparaginyl-tRNA or glutaminyl-tRNA synthetases. The reaction takes place in the presence of glutamine and ATP through an activated phospho-Asp-tRNA(Asn) or phospho-Glu-tRNA(Gln).</text>
</comment>
<evidence type="ECO:0000259" key="11">
    <source>
        <dbReference type="SMART" id="SM00845"/>
    </source>
</evidence>
<evidence type="ECO:0000256" key="9">
    <source>
        <dbReference type="ARBA" id="ARBA00047913"/>
    </source>
</evidence>
<dbReference type="SMART" id="SM00845">
    <property type="entry name" value="GatB_Yqey"/>
    <property type="match status" value="1"/>
</dbReference>
<keyword evidence="3 10" id="KW-0436">Ligase</keyword>
<evidence type="ECO:0000256" key="4">
    <source>
        <dbReference type="ARBA" id="ARBA00022741"/>
    </source>
</evidence>
<feature type="domain" description="Asn/Gln amidotransferase" evidence="11">
    <location>
        <begin position="359"/>
        <end position="534"/>
    </location>
</feature>
<dbReference type="Pfam" id="PF02637">
    <property type="entry name" value="GatB_Yqey"/>
    <property type="match status" value="1"/>
</dbReference>
<comment type="catalytic activity">
    <reaction evidence="9 10">
        <text>L-glutamyl-tRNA(Gln) + L-glutamine + ATP + H2O = L-glutaminyl-tRNA(Gln) + L-glutamate + ADP + phosphate + H(+)</text>
        <dbReference type="Rhea" id="RHEA:17521"/>
        <dbReference type="Rhea" id="RHEA-COMP:9681"/>
        <dbReference type="Rhea" id="RHEA-COMP:9684"/>
        <dbReference type="ChEBI" id="CHEBI:15377"/>
        <dbReference type="ChEBI" id="CHEBI:15378"/>
        <dbReference type="ChEBI" id="CHEBI:29985"/>
        <dbReference type="ChEBI" id="CHEBI:30616"/>
        <dbReference type="ChEBI" id="CHEBI:43474"/>
        <dbReference type="ChEBI" id="CHEBI:58359"/>
        <dbReference type="ChEBI" id="CHEBI:78520"/>
        <dbReference type="ChEBI" id="CHEBI:78521"/>
        <dbReference type="ChEBI" id="CHEBI:456216"/>
    </reaction>
</comment>
<proteinExistence type="inferred from homology"/>
<evidence type="ECO:0000256" key="3">
    <source>
        <dbReference type="ARBA" id="ARBA00022598"/>
    </source>
</evidence>